<dbReference type="PANTHER" id="PTHR42905:SF16">
    <property type="entry name" value="CARBOXYPHOSPHONOENOLPYRUVATE PHOSPHONOMUTASE-LIKE PROTEIN (AFU_ORTHOLOGUE AFUA_5G07230)"/>
    <property type="match status" value="1"/>
</dbReference>
<reference evidence="1 2" key="1">
    <citation type="submission" date="2024-09" db="EMBL/GenBank/DDBJ databases">
        <authorList>
            <person name="Sun Q."/>
            <person name="Mori K."/>
        </authorList>
    </citation>
    <scope>NUCLEOTIDE SEQUENCE [LARGE SCALE GENOMIC DNA]</scope>
    <source>
        <strain evidence="1 2">TBRC 1432</strain>
    </source>
</reference>
<dbReference type="InterPro" id="IPR040442">
    <property type="entry name" value="Pyrv_kinase-like_dom_sf"/>
</dbReference>
<dbReference type="EMBL" id="JBHLUD010000003">
    <property type="protein sequence ID" value="MFC0542286.1"/>
    <property type="molecule type" value="Genomic_DNA"/>
</dbReference>
<protein>
    <submittedName>
        <fullName evidence="1">Isocitrate lyase/phosphoenolpyruvate mutase family protein</fullName>
    </submittedName>
</protein>
<dbReference type="InterPro" id="IPR039556">
    <property type="entry name" value="ICL/PEPM"/>
</dbReference>
<dbReference type="InterPro" id="IPR015813">
    <property type="entry name" value="Pyrv/PenolPyrv_kinase-like_dom"/>
</dbReference>
<sequence>MTSFRELHQSGFFVLPNAWDPASARLLSTVPGVPALGTTSAGVAAALGLPDGQRMPMATMVDAVGKIVEASAVPVSADLEGGYDDVRATVRAALDVGVVGVNIEDTRYPDTKLWSPEEAAERIAQVRALDAELVINARTDVWWFGDGGMDEGLARMRLFLEAGADCLFAPGLPEARIPEIIAELPGVALNVLASPTLPSLETLAAMGVRRVSTGSALARLAWGSARDALSSVLGGGGFAGIGGTLSYRDLTEALDKRY</sequence>
<name>A0ABV6MPR9_9PSEU</name>
<dbReference type="RefSeq" id="WP_273942911.1">
    <property type="nucleotide sequence ID" value="NZ_CP097263.1"/>
</dbReference>
<evidence type="ECO:0000313" key="1">
    <source>
        <dbReference type="EMBL" id="MFC0542286.1"/>
    </source>
</evidence>
<dbReference type="GO" id="GO:0016829">
    <property type="term" value="F:lyase activity"/>
    <property type="evidence" value="ECO:0007669"/>
    <property type="project" value="UniProtKB-KW"/>
</dbReference>
<dbReference type="Proteomes" id="UP001589810">
    <property type="component" value="Unassembled WGS sequence"/>
</dbReference>
<dbReference type="PANTHER" id="PTHR42905">
    <property type="entry name" value="PHOSPHOENOLPYRUVATE CARBOXYLASE"/>
    <property type="match status" value="1"/>
</dbReference>
<gene>
    <name evidence="1" type="ORF">ACFFH7_12390</name>
</gene>
<keyword evidence="1" id="KW-0456">Lyase</keyword>
<dbReference type="Gene3D" id="3.20.20.60">
    <property type="entry name" value="Phosphoenolpyruvate-binding domains"/>
    <property type="match status" value="1"/>
</dbReference>
<evidence type="ECO:0000313" key="2">
    <source>
        <dbReference type="Proteomes" id="UP001589810"/>
    </source>
</evidence>
<dbReference type="SUPFAM" id="SSF51621">
    <property type="entry name" value="Phosphoenolpyruvate/pyruvate domain"/>
    <property type="match status" value="1"/>
</dbReference>
<dbReference type="CDD" id="cd00377">
    <property type="entry name" value="ICL_PEPM"/>
    <property type="match status" value="1"/>
</dbReference>
<organism evidence="1 2">
    <name type="scientific">Kutzneria chonburiensis</name>
    <dbReference type="NCBI Taxonomy" id="1483604"/>
    <lineage>
        <taxon>Bacteria</taxon>
        <taxon>Bacillati</taxon>
        <taxon>Actinomycetota</taxon>
        <taxon>Actinomycetes</taxon>
        <taxon>Pseudonocardiales</taxon>
        <taxon>Pseudonocardiaceae</taxon>
        <taxon>Kutzneria</taxon>
    </lineage>
</organism>
<proteinExistence type="predicted"/>
<accession>A0ABV6MPR9</accession>
<dbReference type="Pfam" id="PF13714">
    <property type="entry name" value="PEP_mutase"/>
    <property type="match status" value="1"/>
</dbReference>
<keyword evidence="2" id="KW-1185">Reference proteome</keyword>
<comment type="caution">
    <text evidence="1">The sequence shown here is derived from an EMBL/GenBank/DDBJ whole genome shotgun (WGS) entry which is preliminary data.</text>
</comment>